<evidence type="ECO:0000313" key="3">
    <source>
        <dbReference type="Proteomes" id="UP000197138"/>
    </source>
</evidence>
<gene>
    <name evidence="2" type="ORF">CDL15_Pgr017415</name>
</gene>
<sequence>MCTGRIPNEQHGSKAPTQWTCRMRGVLPGGFARCGVFNPAVCMVQKSRRDVPEMRKSSRDVPEGERPLSRKVVGTYPKGTDPYAEK</sequence>
<feature type="region of interest" description="Disordered" evidence="1">
    <location>
        <begin position="48"/>
        <end position="86"/>
    </location>
</feature>
<dbReference type="AlphaFoldDB" id="A0A218Y2H0"/>
<protein>
    <submittedName>
        <fullName evidence="2">Uncharacterized protein</fullName>
    </submittedName>
</protein>
<accession>A0A218Y2H0</accession>
<feature type="compositionally biased region" description="Basic and acidic residues" evidence="1">
    <location>
        <begin position="48"/>
        <end position="68"/>
    </location>
</feature>
<reference evidence="3" key="1">
    <citation type="journal article" date="2017" name="Plant J.">
        <title>The pomegranate (Punica granatum L.) genome and the genomics of punicalagin biosynthesis.</title>
        <authorList>
            <person name="Qin G."/>
            <person name="Xu C."/>
            <person name="Ming R."/>
            <person name="Tang H."/>
            <person name="Guyot R."/>
            <person name="Kramer E.M."/>
            <person name="Hu Y."/>
            <person name="Yi X."/>
            <person name="Qi Y."/>
            <person name="Xu X."/>
            <person name="Gao Z."/>
            <person name="Pan H."/>
            <person name="Jian J."/>
            <person name="Tian Y."/>
            <person name="Yue Z."/>
            <person name="Xu Y."/>
        </authorList>
    </citation>
    <scope>NUCLEOTIDE SEQUENCE [LARGE SCALE GENOMIC DNA]</scope>
    <source>
        <strain evidence="3">cv. Dabenzi</strain>
    </source>
</reference>
<evidence type="ECO:0000256" key="1">
    <source>
        <dbReference type="SAM" id="MobiDB-lite"/>
    </source>
</evidence>
<name>A0A218Y2H0_PUNGR</name>
<evidence type="ECO:0000313" key="2">
    <source>
        <dbReference type="EMBL" id="OWM91497.1"/>
    </source>
</evidence>
<proteinExistence type="predicted"/>
<organism evidence="2 3">
    <name type="scientific">Punica granatum</name>
    <name type="common">Pomegranate</name>
    <dbReference type="NCBI Taxonomy" id="22663"/>
    <lineage>
        <taxon>Eukaryota</taxon>
        <taxon>Viridiplantae</taxon>
        <taxon>Streptophyta</taxon>
        <taxon>Embryophyta</taxon>
        <taxon>Tracheophyta</taxon>
        <taxon>Spermatophyta</taxon>
        <taxon>Magnoliopsida</taxon>
        <taxon>eudicotyledons</taxon>
        <taxon>Gunneridae</taxon>
        <taxon>Pentapetalae</taxon>
        <taxon>rosids</taxon>
        <taxon>malvids</taxon>
        <taxon>Myrtales</taxon>
        <taxon>Lythraceae</taxon>
        <taxon>Punica</taxon>
    </lineage>
</organism>
<comment type="caution">
    <text evidence="2">The sequence shown here is derived from an EMBL/GenBank/DDBJ whole genome shotgun (WGS) entry which is preliminary data.</text>
</comment>
<dbReference type="Proteomes" id="UP000197138">
    <property type="component" value="Unassembled WGS sequence"/>
</dbReference>
<dbReference type="EMBL" id="MTKT01000281">
    <property type="protein sequence ID" value="OWM91497.1"/>
    <property type="molecule type" value="Genomic_DNA"/>
</dbReference>